<organism evidence="10 11">
    <name type="scientific">Apiospora arundinis</name>
    <dbReference type="NCBI Taxonomy" id="335852"/>
    <lineage>
        <taxon>Eukaryota</taxon>
        <taxon>Fungi</taxon>
        <taxon>Dikarya</taxon>
        <taxon>Ascomycota</taxon>
        <taxon>Pezizomycotina</taxon>
        <taxon>Sordariomycetes</taxon>
        <taxon>Xylariomycetidae</taxon>
        <taxon>Amphisphaeriales</taxon>
        <taxon>Apiosporaceae</taxon>
        <taxon>Apiospora</taxon>
    </lineage>
</organism>
<proteinExistence type="predicted"/>
<evidence type="ECO:0000256" key="2">
    <source>
        <dbReference type="ARBA" id="ARBA00022723"/>
    </source>
</evidence>
<dbReference type="CDD" id="cd12148">
    <property type="entry name" value="fungal_TF_MHR"/>
    <property type="match status" value="1"/>
</dbReference>
<dbReference type="InterPro" id="IPR051059">
    <property type="entry name" value="VerF-like"/>
</dbReference>
<feature type="compositionally biased region" description="Low complexity" evidence="8">
    <location>
        <begin position="820"/>
        <end position="835"/>
    </location>
</feature>
<reference evidence="10 11" key="1">
    <citation type="journal article" date="2024" name="IMA Fungus">
        <title>Apiospora arundinis, a panoply of carbohydrate-active enzymes and secondary metabolites.</title>
        <authorList>
            <person name="Sorensen T."/>
            <person name="Petersen C."/>
            <person name="Muurmann A.T."/>
            <person name="Christiansen J.V."/>
            <person name="Brundto M.L."/>
            <person name="Overgaard C.K."/>
            <person name="Boysen A.T."/>
            <person name="Wollenberg R.D."/>
            <person name="Larsen T.O."/>
            <person name="Sorensen J.L."/>
            <person name="Nielsen K.L."/>
            <person name="Sondergaard T.E."/>
        </authorList>
    </citation>
    <scope>NUCLEOTIDE SEQUENCE [LARGE SCALE GENOMIC DNA]</scope>
    <source>
        <strain evidence="10 11">AAU 773</strain>
    </source>
</reference>
<gene>
    <name evidence="10" type="ORF">PGQ11_007258</name>
</gene>
<feature type="compositionally biased region" description="Basic and acidic residues" evidence="8">
    <location>
        <begin position="352"/>
        <end position="363"/>
    </location>
</feature>
<dbReference type="Gene3D" id="3.30.160.60">
    <property type="entry name" value="Classic Zinc Finger"/>
    <property type="match status" value="2"/>
</dbReference>
<dbReference type="Pfam" id="PF04082">
    <property type="entry name" value="Fungal_trans"/>
    <property type="match status" value="1"/>
</dbReference>
<name>A0ABR2IVN4_9PEZI</name>
<feature type="compositionally biased region" description="Polar residues" evidence="8">
    <location>
        <begin position="331"/>
        <end position="351"/>
    </location>
</feature>
<evidence type="ECO:0000256" key="5">
    <source>
        <dbReference type="ARBA" id="ARBA00022833"/>
    </source>
</evidence>
<dbReference type="Proteomes" id="UP001390339">
    <property type="component" value="Unassembled WGS sequence"/>
</dbReference>
<keyword evidence="11" id="KW-1185">Reference proteome</keyword>
<comment type="caution">
    <text evidence="10">The sequence shown here is derived from an EMBL/GenBank/DDBJ whole genome shotgun (WGS) entry which is preliminary data.</text>
</comment>
<feature type="compositionally biased region" description="Low complexity" evidence="8">
    <location>
        <begin position="26"/>
        <end position="45"/>
    </location>
</feature>
<feature type="region of interest" description="Disordered" evidence="8">
    <location>
        <begin position="331"/>
        <end position="369"/>
    </location>
</feature>
<feature type="domain" description="C2H2-type" evidence="9">
    <location>
        <begin position="222"/>
        <end position="249"/>
    </location>
</feature>
<feature type="region of interest" description="Disordered" evidence="8">
    <location>
        <begin position="820"/>
        <end position="843"/>
    </location>
</feature>
<evidence type="ECO:0000313" key="10">
    <source>
        <dbReference type="EMBL" id="KAK8868680.1"/>
    </source>
</evidence>
<evidence type="ECO:0000256" key="3">
    <source>
        <dbReference type="ARBA" id="ARBA00022737"/>
    </source>
</evidence>
<evidence type="ECO:0000313" key="11">
    <source>
        <dbReference type="Proteomes" id="UP001390339"/>
    </source>
</evidence>
<feature type="compositionally biased region" description="Low complexity" evidence="8">
    <location>
        <begin position="195"/>
        <end position="207"/>
    </location>
</feature>
<protein>
    <submittedName>
        <fullName evidence="10">Respiration factor 2</fullName>
    </submittedName>
</protein>
<dbReference type="PANTHER" id="PTHR40626">
    <property type="entry name" value="MIP31509P"/>
    <property type="match status" value="1"/>
</dbReference>
<evidence type="ECO:0000256" key="4">
    <source>
        <dbReference type="ARBA" id="ARBA00022771"/>
    </source>
</evidence>
<dbReference type="SUPFAM" id="SSF57667">
    <property type="entry name" value="beta-beta-alpha zinc fingers"/>
    <property type="match status" value="1"/>
</dbReference>
<evidence type="ECO:0000256" key="7">
    <source>
        <dbReference type="PROSITE-ProRule" id="PRU00042"/>
    </source>
</evidence>
<dbReference type="SMART" id="SM00355">
    <property type="entry name" value="ZnF_C2H2"/>
    <property type="match status" value="2"/>
</dbReference>
<keyword evidence="6" id="KW-0539">Nucleus</keyword>
<keyword evidence="2" id="KW-0479">Metal-binding</keyword>
<evidence type="ECO:0000256" key="6">
    <source>
        <dbReference type="ARBA" id="ARBA00023242"/>
    </source>
</evidence>
<dbReference type="EMBL" id="JAPCWZ010000004">
    <property type="protein sequence ID" value="KAK8868680.1"/>
    <property type="molecule type" value="Genomic_DNA"/>
</dbReference>
<evidence type="ECO:0000256" key="1">
    <source>
        <dbReference type="ARBA" id="ARBA00004123"/>
    </source>
</evidence>
<accession>A0ABR2IVN4</accession>
<evidence type="ECO:0000256" key="8">
    <source>
        <dbReference type="SAM" id="MobiDB-lite"/>
    </source>
</evidence>
<feature type="compositionally biased region" description="Polar residues" evidence="8">
    <location>
        <begin position="1"/>
        <end position="18"/>
    </location>
</feature>
<feature type="region of interest" description="Disordered" evidence="8">
    <location>
        <begin position="1"/>
        <end position="211"/>
    </location>
</feature>
<dbReference type="InterPro" id="IPR036236">
    <property type="entry name" value="Znf_C2H2_sf"/>
</dbReference>
<evidence type="ECO:0000259" key="9">
    <source>
        <dbReference type="PROSITE" id="PS50157"/>
    </source>
</evidence>
<dbReference type="PROSITE" id="PS50157">
    <property type="entry name" value="ZINC_FINGER_C2H2_2"/>
    <property type="match status" value="1"/>
</dbReference>
<feature type="compositionally biased region" description="Polar residues" evidence="8">
    <location>
        <begin position="155"/>
        <end position="179"/>
    </location>
</feature>
<feature type="region of interest" description="Disordered" evidence="8">
    <location>
        <begin position="276"/>
        <end position="299"/>
    </location>
</feature>
<dbReference type="PANTHER" id="PTHR40626:SF12">
    <property type="entry name" value="RFEC"/>
    <property type="match status" value="1"/>
</dbReference>
<dbReference type="InterPro" id="IPR007219">
    <property type="entry name" value="XnlR_reg_dom"/>
</dbReference>
<sequence>MDGSQYPNVIGTSGSSYPSPAAISPHQLQNGQLHQQQQNGHLAQHTLPPLQPHTNPAMHSVYNSHPHTPRTPGTPNPPTPSNNMSNYPPPQNGPPRGYPQMMGGYNPPHQGYGTTSSMMPQASVAQSHQQAIAPAPASRPPVLRPMPAGGVMPQSGISSPYAQSPLMPQQSILQDSEQPTHVVGSQGRRGILPSAPGRPAAPTGAGASKNTVIPQKDADGKFPCPHCTKTYLHAKHLKRHLLRHTGDRPYMCVLCRDTFSRSDILKRHFQKCSIRRGNPTGASHLSHPQAHVKKHAAAQQKAQEGEMNQMNGLNSMQGDNVVHPFGMVQMQDNMSNMPNDQNQLSRSSSISRMDDQQNRDRRNMTNNGSVYGNDVQGTMASNINPQLASYNMPQGQNGMPMFGGSNNPQGPIDWALFQPGAQDTYVNSFPPPNLGQNQIATKADPHNGETERAAPNDLNDRSLFFSNWGTPPTVNDPYQHLSNQIQTFFYPPGTVVTSQTAGVNAYFSPTNIKDFLEKYTHFHVHFSFLHIPTFRILDAYTGLIAGMCCVGACYSDRVTPAQVRDMMNFVKVALERDSGLFSGGVQSNPTQNEQGNDKLQIEKLQALTLLIALLVWNGTPIQRESARHLFPQVADIARRCDLLRVSSSSYLYSVLHQPHMNLQTYRPEDFDWNVWTEQERRIRLMHLIYLSDVSHGLYFNSPPQFDVSEMRIPLPADDAAWEGQTAMECAEALHLYGSDAAKTRNPDGSQRSKQPELDLAVRALFHESYQIHPGSTNLYGKFILIHALLAQIRRAQVDGSLAALNGVSTPLSQNDWVMKPGSAPPSAAGSANNSGRATPVSGLNQGISPGAYKSLSTALEKFKSNWDMDMAIQFPPSVQSPRRYGFCRDGIHFFWLAKWMAKNGKHSDLQMAPDQRMGHVMHLLKSVKSWVMSDGASRREELGSVGDIDNDYGVHDLTLNMASLFRPLPQVVDSPSIQSVKTEI</sequence>
<feature type="compositionally biased region" description="Polar residues" evidence="8">
    <location>
        <begin position="112"/>
        <end position="130"/>
    </location>
</feature>
<keyword evidence="3" id="KW-0677">Repeat</keyword>
<keyword evidence="5" id="KW-0862">Zinc</keyword>
<dbReference type="PROSITE" id="PS00028">
    <property type="entry name" value="ZINC_FINGER_C2H2_1"/>
    <property type="match status" value="1"/>
</dbReference>
<comment type="subcellular location">
    <subcellularLocation>
        <location evidence="1">Nucleus</location>
    </subcellularLocation>
</comment>
<feature type="compositionally biased region" description="Pro residues" evidence="8">
    <location>
        <begin position="87"/>
        <end position="97"/>
    </location>
</feature>
<dbReference type="InterPro" id="IPR013087">
    <property type="entry name" value="Znf_C2H2_type"/>
</dbReference>
<keyword evidence="4 7" id="KW-0863">Zinc-finger</keyword>